<keyword evidence="1" id="KW-0813">Transport</keyword>
<organism evidence="6 7">
    <name type="scientific">Mycolicibacterium vanbaalenii (strain DSM 7251 / JCM 13017 / BCRC 16820 / KCTC 9966 / NRRL B-24157 / PYR-1)</name>
    <name type="common">Mycobacterium vanbaalenii</name>
    <dbReference type="NCBI Taxonomy" id="350058"/>
    <lineage>
        <taxon>Bacteria</taxon>
        <taxon>Bacillati</taxon>
        <taxon>Actinomycetota</taxon>
        <taxon>Actinomycetes</taxon>
        <taxon>Mycobacteriales</taxon>
        <taxon>Mycobacteriaceae</taxon>
        <taxon>Mycolicibacterium</taxon>
    </lineage>
</organism>
<dbReference type="SMART" id="SM00382">
    <property type="entry name" value="AAA"/>
    <property type="match status" value="1"/>
</dbReference>
<dbReference type="FunFam" id="3.40.50.300:FF:000425">
    <property type="entry name" value="Probable ABC transporter, ATP-binding subunit"/>
    <property type="match status" value="1"/>
</dbReference>
<evidence type="ECO:0000256" key="4">
    <source>
        <dbReference type="ARBA" id="ARBA00066388"/>
    </source>
</evidence>
<keyword evidence="3" id="KW-0067">ATP-binding</keyword>
<dbReference type="RefSeq" id="WP_011783121.1">
    <property type="nucleotide sequence ID" value="NC_008726.1"/>
</dbReference>
<dbReference type="GO" id="GO:0016887">
    <property type="term" value="F:ATP hydrolysis activity"/>
    <property type="evidence" value="ECO:0007669"/>
    <property type="project" value="InterPro"/>
</dbReference>
<dbReference type="InterPro" id="IPR003439">
    <property type="entry name" value="ABC_transporter-like_ATP-bd"/>
</dbReference>
<evidence type="ECO:0000313" key="7">
    <source>
        <dbReference type="Proteomes" id="UP000009159"/>
    </source>
</evidence>
<evidence type="ECO:0000313" key="6">
    <source>
        <dbReference type="EMBL" id="ABM16777.1"/>
    </source>
</evidence>
<dbReference type="EMBL" id="CP000511">
    <property type="protein sequence ID" value="ABM16777.1"/>
    <property type="molecule type" value="Genomic_DNA"/>
</dbReference>
<dbReference type="GO" id="GO:0005524">
    <property type="term" value="F:ATP binding"/>
    <property type="evidence" value="ECO:0007669"/>
    <property type="project" value="UniProtKB-KW"/>
</dbReference>
<dbReference type="PANTHER" id="PTHR42781">
    <property type="entry name" value="SPERMIDINE/PUTRESCINE IMPORT ATP-BINDING PROTEIN POTA"/>
    <property type="match status" value="1"/>
</dbReference>
<dbReference type="InterPro" id="IPR050093">
    <property type="entry name" value="ABC_SmlMolc_Importer"/>
</dbReference>
<dbReference type="AlphaFoldDB" id="A1THX7"/>
<dbReference type="SUPFAM" id="SSF52540">
    <property type="entry name" value="P-loop containing nucleoside triphosphate hydrolases"/>
    <property type="match status" value="1"/>
</dbReference>
<keyword evidence="2" id="KW-0547">Nucleotide-binding</keyword>
<dbReference type="GO" id="GO:0015418">
    <property type="term" value="F:ABC-type quaternary ammonium compound transporting activity"/>
    <property type="evidence" value="ECO:0007669"/>
    <property type="project" value="UniProtKB-EC"/>
</dbReference>
<dbReference type="PROSITE" id="PS00211">
    <property type="entry name" value="ABC_TRANSPORTER_1"/>
    <property type="match status" value="1"/>
</dbReference>
<dbReference type="Gene3D" id="3.40.50.300">
    <property type="entry name" value="P-loop containing nucleotide triphosphate hydrolases"/>
    <property type="match status" value="1"/>
</dbReference>
<dbReference type="Proteomes" id="UP000009159">
    <property type="component" value="Chromosome"/>
</dbReference>
<accession>A1THX7</accession>
<keyword evidence="7" id="KW-1185">Reference proteome</keyword>
<dbReference type="KEGG" id="mva:Mvan_6023"/>
<dbReference type="PROSITE" id="PS50893">
    <property type="entry name" value="ABC_TRANSPORTER_2"/>
    <property type="match status" value="1"/>
</dbReference>
<evidence type="ECO:0000256" key="3">
    <source>
        <dbReference type="ARBA" id="ARBA00022840"/>
    </source>
</evidence>
<protein>
    <recommendedName>
        <fullName evidence="4">ABC-type quaternary amine transporter</fullName>
        <ecNumber evidence="4">7.6.2.9</ecNumber>
    </recommendedName>
</protein>
<dbReference type="InterPro" id="IPR003593">
    <property type="entry name" value="AAA+_ATPase"/>
</dbReference>
<evidence type="ECO:0000259" key="5">
    <source>
        <dbReference type="PROSITE" id="PS50893"/>
    </source>
</evidence>
<dbReference type="SUPFAM" id="SSF50331">
    <property type="entry name" value="MOP-like"/>
    <property type="match status" value="1"/>
</dbReference>
<dbReference type="PANTHER" id="PTHR42781:SF4">
    <property type="entry name" value="SPERMIDINE_PUTRESCINE IMPORT ATP-BINDING PROTEIN POTA"/>
    <property type="match status" value="1"/>
</dbReference>
<dbReference type="STRING" id="350058.Mvan_6023"/>
<sequence length="367" mass="40707">MAFLTIQCLEKLFDRHHGRGSGLHRIDLDVERGEFISLLGPSGCGKTTTLRCIAGLETPDQGRVELDGKVLFSSDRSSGRPPMNVAPERRGISMVFQDYALWPHMDVSKNVAFGLKGTGLTRAEISAEVQQALRSVRLWDHRDKRVSQLSGGQQQRVALARALAPTPKIILFDEPLSNLDSQLREDMRLEIRDLQQRMGLTAIWVTHDQEEALGLSTRVVLMNEGRVEQIGRPVDLWTEPSSPFVASFLGTTTRITGEVVATEAGLALSIPQARPIPLPDGSLLRPGDRASIFVRPGAIALCDQSLTTQDTWKVPVLGQMFHGEHTMITVSFGGVHLRIRSDKFLDPQPEFLDIQVDSSRLMAFRDE</sequence>
<evidence type="ECO:0000256" key="1">
    <source>
        <dbReference type="ARBA" id="ARBA00022448"/>
    </source>
</evidence>
<reference evidence="6" key="1">
    <citation type="submission" date="2006-12" db="EMBL/GenBank/DDBJ databases">
        <title>Complete sequence of Mycobacterium vanbaalenii PYR-1.</title>
        <authorList>
            <consortium name="US DOE Joint Genome Institute"/>
            <person name="Copeland A."/>
            <person name="Lucas S."/>
            <person name="Lapidus A."/>
            <person name="Barry K."/>
            <person name="Detter J.C."/>
            <person name="Glavina del Rio T."/>
            <person name="Hammon N."/>
            <person name="Israni S."/>
            <person name="Dalin E."/>
            <person name="Tice H."/>
            <person name="Pitluck S."/>
            <person name="Singan V."/>
            <person name="Schmutz J."/>
            <person name="Larimer F."/>
            <person name="Land M."/>
            <person name="Hauser L."/>
            <person name="Kyrpides N."/>
            <person name="Anderson I.J."/>
            <person name="Miller C."/>
            <person name="Richardson P."/>
        </authorList>
    </citation>
    <scope>NUCLEOTIDE SEQUENCE [LARGE SCALE GENOMIC DNA]</scope>
    <source>
        <strain evidence="6">PYR-1</strain>
    </source>
</reference>
<dbReference type="EC" id="7.6.2.9" evidence="4"/>
<feature type="domain" description="ABC transporter" evidence="5">
    <location>
        <begin position="4"/>
        <end position="249"/>
    </location>
</feature>
<gene>
    <name evidence="6" type="ordered locus">Mvan_6023</name>
</gene>
<dbReference type="InterPro" id="IPR008995">
    <property type="entry name" value="Mo/tungstate-bd_C_term_dom"/>
</dbReference>
<evidence type="ECO:0000256" key="2">
    <source>
        <dbReference type="ARBA" id="ARBA00022741"/>
    </source>
</evidence>
<dbReference type="InterPro" id="IPR027417">
    <property type="entry name" value="P-loop_NTPase"/>
</dbReference>
<dbReference type="Pfam" id="PF00005">
    <property type="entry name" value="ABC_tran"/>
    <property type="match status" value="1"/>
</dbReference>
<dbReference type="InterPro" id="IPR017871">
    <property type="entry name" value="ABC_transporter-like_CS"/>
</dbReference>
<dbReference type="eggNOG" id="COG3842">
    <property type="taxonomic scope" value="Bacteria"/>
</dbReference>
<name>A1THX7_MYCVP</name>
<proteinExistence type="predicted"/>
<dbReference type="HOGENOM" id="CLU_000604_1_1_11"/>